<keyword evidence="1 4" id="KW-0349">Heme</keyword>
<organism evidence="6 7">
    <name type="scientific">Rhodopirellula bahusiensis</name>
    <dbReference type="NCBI Taxonomy" id="2014065"/>
    <lineage>
        <taxon>Bacteria</taxon>
        <taxon>Pseudomonadati</taxon>
        <taxon>Planctomycetota</taxon>
        <taxon>Planctomycetia</taxon>
        <taxon>Pirellulales</taxon>
        <taxon>Pirellulaceae</taxon>
        <taxon>Rhodopirellula</taxon>
    </lineage>
</organism>
<dbReference type="Gene3D" id="1.10.760.10">
    <property type="entry name" value="Cytochrome c-like domain"/>
    <property type="match status" value="1"/>
</dbReference>
<dbReference type="InterPro" id="IPR055557">
    <property type="entry name" value="DUF7133"/>
</dbReference>
<feature type="domain" description="Cytochrome c" evidence="5">
    <location>
        <begin position="980"/>
        <end position="1113"/>
    </location>
</feature>
<dbReference type="GeneID" id="90608219"/>
<dbReference type="SUPFAM" id="SSF48371">
    <property type="entry name" value="ARM repeat"/>
    <property type="match status" value="1"/>
</dbReference>
<dbReference type="GO" id="GO:0020037">
    <property type="term" value="F:heme binding"/>
    <property type="evidence" value="ECO:0007669"/>
    <property type="project" value="InterPro"/>
</dbReference>
<dbReference type="Gene3D" id="2.120.10.30">
    <property type="entry name" value="TolB, C-terminal domain"/>
    <property type="match status" value="1"/>
</dbReference>
<evidence type="ECO:0000256" key="3">
    <source>
        <dbReference type="ARBA" id="ARBA00023004"/>
    </source>
</evidence>
<dbReference type="InterPro" id="IPR013427">
    <property type="entry name" value="Haem-bd_dom_put"/>
</dbReference>
<dbReference type="InterPro" id="IPR011989">
    <property type="entry name" value="ARM-like"/>
</dbReference>
<dbReference type="InterPro" id="IPR016024">
    <property type="entry name" value="ARM-type_fold"/>
</dbReference>
<evidence type="ECO:0000256" key="4">
    <source>
        <dbReference type="PROSITE-ProRule" id="PRU00433"/>
    </source>
</evidence>
<dbReference type="Proteomes" id="UP000225740">
    <property type="component" value="Unassembled WGS sequence"/>
</dbReference>
<dbReference type="PROSITE" id="PS51007">
    <property type="entry name" value="CYTC"/>
    <property type="match status" value="1"/>
</dbReference>
<dbReference type="GO" id="GO:0009055">
    <property type="term" value="F:electron transfer activity"/>
    <property type="evidence" value="ECO:0007669"/>
    <property type="project" value="InterPro"/>
</dbReference>
<proteinExistence type="predicted"/>
<dbReference type="RefSeq" id="WP_099260463.1">
    <property type="nucleotide sequence ID" value="NZ_NIZW01000006.1"/>
</dbReference>
<evidence type="ECO:0000259" key="5">
    <source>
        <dbReference type="PROSITE" id="PS51007"/>
    </source>
</evidence>
<dbReference type="PANTHER" id="PTHR33546:SF1">
    <property type="entry name" value="LARGE, MULTIFUNCTIONAL SECRETED PROTEIN"/>
    <property type="match status" value="1"/>
</dbReference>
<dbReference type="Gene3D" id="1.25.10.10">
    <property type="entry name" value="Leucine-rich Repeat Variant"/>
    <property type="match status" value="1"/>
</dbReference>
<dbReference type="SUPFAM" id="SSF50952">
    <property type="entry name" value="Soluble quinoprotein glucose dehydrogenase"/>
    <property type="match status" value="1"/>
</dbReference>
<keyword evidence="7" id="KW-1185">Reference proteome</keyword>
<dbReference type="Pfam" id="PF23500">
    <property type="entry name" value="DUF7133"/>
    <property type="match status" value="2"/>
</dbReference>
<dbReference type="GO" id="GO:0046872">
    <property type="term" value="F:metal ion binding"/>
    <property type="evidence" value="ECO:0007669"/>
    <property type="project" value="UniProtKB-KW"/>
</dbReference>
<dbReference type="NCBIfam" id="TIGR02603">
    <property type="entry name" value="CxxCH_TIGR02603"/>
    <property type="match status" value="1"/>
</dbReference>
<gene>
    <name evidence="6" type="ORF">CEE69_08490</name>
</gene>
<evidence type="ECO:0000256" key="2">
    <source>
        <dbReference type="ARBA" id="ARBA00022723"/>
    </source>
</evidence>
<dbReference type="InterPro" id="IPR011042">
    <property type="entry name" value="6-blade_b-propeller_TolB-like"/>
</dbReference>
<evidence type="ECO:0000313" key="7">
    <source>
        <dbReference type="Proteomes" id="UP000225740"/>
    </source>
</evidence>
<dbReference type="NCBIfam" id="TIGR02604">
    <property type="entry name" value="Piru_Ver_Nterm"/>
    <property type="match status" value="1"/>
</dbReference>
<dbReference type="SUPFAM" id="SSF46626">
    <property type="entry name" value="Cytochrome c"/>
    <property type="match status" value="1"/>
</dbReference>
<name>A0A2G1W9Z8_9BACT</name>
<dbReference type="InterPro" id="IPR013428">
    <property type="entry name" value="Membrane-bound_put_N"/>
</dbReference>
<evidence type="ECO:0000313" key="6">
    <source>
        <dbReference type="EMBL" id="PHQ35831.1"/>
    </source>
</evidence>
<dbReference type="OrthoDB" id="221643at2"/>
<accession>A0A2G1W9Z8</accession>
<dbReference type="PANTHER" id="PTHR33546">
    <property type="entry name" value="LARGE, MULTIFUNCTIONAL SECRETED PROTEIN-RELATED"/>
    <property type="match status" value="1"/>
</dbReference>
<evidence type="ECO:0000256" key="1">
    <source>
        <dbReference type="ARBA" id="ARBA00022617"/>
    </source>
</evidence>
<dbReference type="InterPro" id="IPR009056">
    <property type="entry name" value="Cyt_c-like_dom"/>
</dbReference>
<dbReference type="InterPro" id="IPR036909">
    <property type="entry name" value="Cyt_c-like_dom_sf"/>
</dbReference>
<protein>
    <submittedName>
        <fullName evidence="6">Cytochrome C</fullName>
    </submittedName>
</protein>
<keyword evidence="2 4" id="KW-0479">Metal-binding</keyword>
<comment type="caution">
    <text evidence="6">The sequence shown here is derived from an EMBL/GenBank/DDBJ whole genome shotgun (WGS) entry which is preliminary data.</text>
</comment>
<dbReference type="EMBL" id="NIZW01000006">
    <property type="protein sequence ID" value="PHQ35831.1"/>
    <property type="molecule type" value="Genomic_DNA"/>
</dbReference>
<dbReference type="Pfam" id="PF00034">
    <property type="entry name" value="Cytochrom_C"/>
    <property type="match status" value="1"/>
</dbReference>
<dbReference type="AlphaFoldDB" id="A0A2G1W9Z8"/>
<keyword evidence="3 4" id="KW-0408">Iron</keyword>
<reference evidence="6 7" key="1">
    <citation type="submission" date="2017-06" db="EMBL/GenBank/DDBJ databases">
        <title>Description of Rhodopirellula bahusiensis sp. nov.</title>
        <authorList>
            <person name="Kizina J."/>
            <person name="Harder J."/>
        </authorList>
    </citation>
    <scope>NUCLEOTIDE SEQUENCE [LARGE SCALE GENOMIC DNA]</scope>
    <source>
        <strain evidence="6 7">SWK21</strain>
    </source>
</reference>
<dbReference type="InterPro" id="IPR011041">
    <property type="entry name" value="Quinoprot_gluc/sorb_DH_b-prop"/>
</dbReference>
<sequence length="1118" mass="122992">MSRLRLKSLRSGMPGSIGYRSFAAGVLACSLFTGAFGQESESNKSLASDLPIGAPEPATAADVYGEGVRSTEYRTPSEEQAGFHLPPNFEIRLFASEPDIAKPLNMALDSKQRLWVTDSVAYPYPVATNEEGPDSVKVLEDTDQDGTADSITTFTDGLNIPMGVLPYGEGCLCFSIPNIWYLRDTDGDGKCDDREVVLGPFDTSRDTHGMINSLRDGGDGWIYACHGFNNQSKVAGKDGHVVTMHSGNTFRFRPDGSRVELHARGQVNPFGMTRDEWGYWYSADCHSKPISQLVAGACYPSFGRPDDGLGFLPPMMDHLHGSTAISGIQFFPPESSITPLRGQFISGNVMTSRLNWNEREFVGATAKGRALPDFLTSDDPWFRPVDIQVDEHGNIYVADFYNKIIGHYEVPLEHPGRDRTSGRIWQIRYTGEQADDLDVNSTDQQLVSRIRKSLGGATDEAALKECRELLTHENAHVVRMAAEFLGRRGEISDVTPLVATLAEVADQDFVLRQTIRIAIRDLMQRTPQDDPFWKTVPHAETASAMLGLKQSKVVEPILSYLKVSPLTNSDQAAREALLSHAVSLAKPIQMNACVEFAKQLADDDRESSFEWLRLICDAGKFQSSNVPASIRGWALELIESDWKDLTGNAEVSVAWFGTGDQSWMPERRLTYVASSPAERDKFAELSSSFPLGETYTGTFASDWFAAPEQIQFRIAGHNSQPQETNPKQNLVRLRLAETGEILQQTLPPRSDVTELIVWDTQNVAGQSVRIEAVDGDSGTAYAWLAIGDFTPKRIAPTGAAIQWTRLLSWIERLKLVEFESQLNELLSDKQLGVLTRLRAASTLAKLNGETELRTLAQFVSTGTNQFALAESLVAAISGKQWDAVEPLKNLGPHLNAAQQRELVLEWIGSGADMNSMFSAIESGAYAAETLVDPDVQQAIGPRLDDALRNKLDDLTEGIVFDSGRTEKLNQLLVSIRKLNGDAVNGKAVFTKQCQTCHQLHGEGKLVGPQLDGAITRSVERLVEDVVLPDRNIDQAFRSQSLLLDDGRVLVGLVASQDDEIIKLTTSDGKSQDVPVDAVEIQQASQRSLMPNNLSDLMTERELVDLMAYLKSSPGHDGH</sequence>